<dbReference type="AlphaFoldDB" id="A0A9X3NJV5"/>
<dbReference type="RefSeq" id="WP_270072438.1">
    <property type="nucleotide sequence ID" value="NZ_JAJAQC010000018.1"/>
</dbReference>
<accession>A0A9X3NJV5</accession>
<keyword evidence="2" id="KW-1185">Reference proteome</keyword>
<protein>
    <submittedName>
        <fullName evidence="1">Uncharacterized protein</fullName>
    </submittedName>
</protein>
<name>A0A9X3NJV5_9ACTN</name>
<comment type="caution">
    <text evidence="1">The sequence shown here is derived from an EMBL/GenBank/DDBJ whole genome shotgun (WGS) entry which is preliminary data.</text>
</comment>
<proteinExistence type="predicted"/>
<evidence type="ECO:0000313" key="2">
    <source>
        <dbReference type="Proteomes" id="UP001140076"/>
    </source>
</evidence>
<sequence length="53" mass="5736">MLGHTFGTNLIRGGIELARDPVDVVTVVELMGRADLTTHDATPYLPKPVRPPP</sequence>
<evidence type="ECO:0000313" key="1">
    <source>
        <dbReference type="EMBL" id="MDA0565159.1"/>
    </source>
</evidence>
<dbReference type="EMBL" id="JAJAQC010000018">
    <property type="protein sequence ID" value="MDA0565159.1"/>
    <property type="molecule type" value="Genomic_DNA"/>
</dbReference>
<gene>
    <name evidence="1" type="ORF">LG943_12655</name>
</gene>
<dbReference type="Proteomes" id="UP001140076">
    <property type="component" value="Unassembled WGS sequence"/>
</dbReference>
<reference evidence="1" key="1">
    <citation type="submission" date="2021-10" db="EMBL/GenBank/DDBJ databases">
        <title>Streptomonospora sp. nov., isolated from mangrove soil.</title>
        <authorList>
            <person name="Chen X."/>
            <person name="Ge X."/>
            <person name="Liu W."/>
        </authorList>
    </citation>
    <scope>NUCLEOTIDE SEQUENCE</scope>
    <source>
        <strain evidence="1">S1-112</strain>
    </source>
</reference>
<organism evidence="1 2">
    <name type="scientific">Streptomonospora mangrovi</name>
    <dbReference type="NCBI Taxonomy" id="2883123"/>
    <lineage>
        <taxon>Bacteria</taxon>
        <taxon>Bacillati</taxon>
        <taxon>Actinomycetota</taxon>
        <taxon>Actinomycetes</taxon>
        <taxon>Streptosporangiales</taxon>
        <taxon>Nocardiopsidaceae</taxon>
        <taxon>Streptomonospora</taxon>
    </lineage>
</organism>